<proteinExistence type="predicted"/>
<sequence>MAEGEREGDGFGGGARVYRVAMSVRKPTLGGQASELVLRLAGKTATGRMTPAVEEKREKGRKKGDYPLFLWEKKEGERAMRQEEEELCLHPLEASARSGGAGSMTTAMTAGRFGRARLQGGRRGLRRGRC</sequence>
<evidence type="ECO:0000313" key="2">
    <source>
        <dbReference type="Proteomes" id="UP000000763"/>
    </source>
</evidence>
<dbReference type="AlphaFoldDB" id="Q69NB7"/>
<gene>
    <name evidence="1" type="primary">OSJNBa0016E03.7</name>
</gene>
<reference evidence="2" key="2">
    <citation type="journal article" date="2008" name="Nucleic Acids Res.">
        <title>The rice annotation project database (RAP-DB): 2008 update.</title>
        <authorList>
            <consortium name="The rice annotation project (RAP)"/>
        </authorList>
    </citation>
    <scope>GENOME REANNOTATION</scope>
    <source>
        <strain evidence="2">cv. Nipponbare</strain>
    </source>
</reference>
<name>Q69NB7_ORYSJ</name>
<protein>
    <submittedName>
        <fullName evidence="1">Uncharacterized protein</fullName>
    </submittedName>
</protein>
<evidence type="ECO:0000313" key="1">
    <source>
        <dbReference type="EMBL" id="BAD33792.1"/>
    </source>
</evidence>
<organism evidence="1 2">
    <name type="scientific">Oryza sativa subsp. japonica</name>
    <name type="common">Rice</name>
    <dbReference type="NCBI Taxonomy" id="39947"/>
    <lineage>
        <taxon>Eukaryota</taxon>
        <taxon>Viridiplantae</taxon>
        <taxon>Streptophyta</taxon>
        <taxon>Embryophyta</taxon>
        <taxon>Tracheophyta</taxon>
        <taxon>Spermatophyta</taxon>
        <taxon>Magnoliopsida</taxon>
        <taxon>Liliopsida</taxon>
        <taxon>Poales</taxon>
        <taxon>Poaceae</taxon>
        <taxon>BOP clade</taxon>
        <taxon>Oryzoideae</taxon>
        <taxon>Oryzeae</taxon>
        <taxon>Oryzinae</taxon>
        <taxon>Oryza</taxon>
        <taxon>Oryza sativa</taxon>
    </lineage>
</organism>
<dbReference type="Proteomes" id="UP000000763">
    <property type="component" value="Chromosome 9"/>
</dbReference>
<dbReference type="EMBL" id="AP005686">
    <property type="protein sequence ID" value="BAD33792.1"/>
    <property type="molecule type" value="Genomic_DNA"/>
</dbReference>
<reference evidence="2" key="1">
    <citation type="journal article" date="2005" name="Nature">
        <title>The map-based sequence of the rice genome.</title>
        <authorList>
            <consortium name="International rice genome sequencing project (IRGSP)"/>
            <person name="Matsumoto T."/>
            <person name="Wu J."/>
            <person name="Kanamori H."/>
            <person name="Katayose Y."/>
            <person name="Fujisawa M."/>
            <person name="Namiki N."/>
            <person name="Mizuno H."/>
            <person name="Yamamoto K."/>
            <person name="Antonio B.A."/>
            <person name="Baba T."/>
            <person name="Sakata K."/>
            <person name="Nagamura Y."/>
            <person name="Aoki H."/>
            <person name="Arikawa K."/>
            <person name="Arita K."/>
            <person name="Bito T."/>
            <person name="Chiden Y."/>
            <person name="Fujitsuka N."/>
            <person name="Fukunaka R."/>
            <person name="Hamada M."/>
            <person name="Harada C."/>
            <person name="Hayashi A."/>
            <person name="Hijishita S."/>
            <person name="Honda M."/>
            <person name="Hosokawa S."/>
            <person name="Ichikawa Y."/>
            <person name="Idonuma A."/>
            <person name="Iijima M."/>
            <person name="Ikeda M."/>
            <person name="Ikeno M."/>
            <person name="Ito K."/>
            <person name="Ito S."/>
            <person name="Ito T."/>
            <person name="Ito Y."/>
            <person name="Ito Y."/>
            <person name="Iwabuchi A."/>
            <person name="Kamiya K."/>
            <person name="Karasawa W."/>
            <person name="Kurita K."/>
            <person name="Katagiri S."/>
            <person name="Kikuta A."/>
            <person name="Kobayashi H."/>
            <person name="Kobayashi N."/>
            <person name="Machita K."/>
            <person name="Maehara T."/>
            <person name="Masukawa M."/>
            <person name="Mizubayashi T."/>
            <person name="Mukai Y."/>
            <person name="Nagasaki H."/>
            <person name="Nagata Y."/>
            <person name="Naito S."/>
            <person name="Nakashima M."/>
            <person name="Nakama Y."/>
            <person name="Nakamichi Y."/>
            <person name="Nakamura M."/>
            <person name="Meguro A."/>
            <person name="Negishi M."/>
            <person name="Ohta I."/>
            <person name="Ohta T."/>
            <person name="Okamoto M."/>
            <person name="Ono N."/>
            <person name="Saji S."/>
            <person name="Sakaguchi M."/>
            <person name="Sakai K."/>
            <person name="Shibata M."/>
            <person name="Shimokawa T."/>
            <person name="Song J."/>
            <person name="Takazaki Y."/>
            <person name="Terasawa K."/>
            <person name="Tsugane M."/>
            <person name="Tsuji K."/>
            <person name="Ueda S."/>
            <person name="Waki K."/>
            <person name="Yamagata H."/>
            <person name="Yamamoto M."/>
            <person name="Yamamoto S."/>
            <person name="Yamane H."/>
            <person name="Yoshiki S."/>
            <person name="Yoshihara R."/>
            <person name="Yukawa K."/>
            <person name="Zhong H."/>
            <person name="Yano M."/>
            <person name="Yuan Q."/>
            <person name="Ouyang S."/>
            <person name="Liu J."/>
            <person name="Jones K.M."/>
            <person name="Gansberger K."/>
            <person name="Moffat K."/>
            <person name="Hill J."/>
            <person name="Bera J."/>
            <person name="Fadrosh D."/>
            <person name="Jin S."/>
            <person name="Johri S."/>
            <person name="Kim M."/>
            <person name="Overton L."/>
            <person name="Reardon M."/>
            <person name="Tsitrin T."/>
            <person name="Vuong H."/>
            <person name="Weaver B."/>
            <person name="Ciecko A."/>
            <person name="Tallon L."/>
            <person name="Jackson J."/>
            <person name="Pai G."/>
            <person name="Aken S.V."/>
            <person name="Utterback T."/>
            <person name="Reidmuller S."/>
            <person name="Feldblyum T."/>
            <person name="Hsiao J."/>
            <person name="Zismann V."/>
            <person name="Iobst S."/>
            <person name="de Vazeille A.R."/>
            <person name="Buell C.R."/>
            <person name="Ying K."/>
            <person name="Li Y."/>
            <person name="Lu T."/>
            <person name="Huang Y."/>
            <person name="Zhao Q."/>
            <person name="Feng Q."/>
            <person name="Zhang L."/>
            <person name="Zhu J."/>
            <person name="Weng Q."/>
            <person name="Mu J."/>
            <person name="Lu Y."/>
            <person name="Fan D."/>
            <person name="Liu Y."/>
            <person name="Guan J."/>
            <person name="Zhang Y."/>
            <person name="Yu S."/>
            <person name="Liu X."/>
            <person name="Zhang Y."/>
            <person name="Hong G."/>
            <person name="Han B."/>
            <person name="Choisne N."/>
            <person name="Demange N."/>
            <person name="Orjeda G."/>
            <person name="Samain S."/>
            <person name="Cattolico L."/>
            <person name="Pelletier E."/>
            <person name="Couloux A."/>
            <person name="Segurens B."/>
            <person name="Wincker P."/>
            <person name="D'Hont A."/>
            <person name="Scarpelli C."/>
            <person name="Weissenbach J."/>
            <person name="Salanoubat M."/>
            <person name="Quetier F."/>
            <person name="Yu Y."/>
            <person name="Kim H.R."/>
            <person name="Rambo T."/>
            <person name="Currie J."/>
            <person name="Collura K."/>
            <person name="Luo M."/>
            <person name="Yang T."/>
            <person name="Ammiraju J.S.S."/>
            <person name="Engler F."/>
            <person name="Soderlund C."/>
            <person name="Wing R.A."/>
            <person name="Palmer L.E."/>
            <person name="de la Bastide M."/>
            <person name="Spiegel L."/>
            <person name="Nascimento L."/>
            <person name="Zutavern T."/>
            <person name="O'Shaughnessy A."/>
            <person name="Dike S."/>
            <person name="Dedhia N."/>
            <person name="Preston R."/>
            <person name="Balija V."/>
            <person name="McCombie W.R."/>
            <person name="Chow T."/>
            <person name="Chen H."/>
            <person name="Chung M."/>
            <person name="Chen C."/>
            <person name="Shaw J."/>
            <person name="Wu H."/>
            <person name="Hsiao K."/>
            <person name="Chao Y."/>
            <person name="Chu M."/>
            <person name="Cheng C."/>
            <person name="Hour A."/>
            <person name="Lee P."/>
            <person name="Lin S."/>
            <person name="Lin Y."/>
            <person name="Liou J."/>
            <person name="Liu S."/>
            <person name="Hsing Y."/>
            <person name="Raghuvanshi S."/>
            <person name="Mohanty A."/>
            <person name="Bharti A.K."/>
            <person name="Gaur A."/>
            <person name="Gupta V."/>
            <person name="Kumar D."/>
            <person name="Ravi V."/>
            <person name="Vij S."/>
            <person name="Kapur A."/>
            <person name="Khurana P."/>
            <person name="Khurana P."/>
            <person name="Khurana J.P."/>
            <person name="Tyagi A.K."/>
            <person name="Gaikwad K."/>
            <person name="Singh A."/>
            <person name="Dalal V."/>
            <person name="Srivastava S."/>
            <person name="Dixit A."/>
            <person name="Pal A.K."/>
            <person name="Ghazi I.A."/>
            <person name="Yadav M."/>
            <person name="Pandit A."/>
            <person name="Bhargava A."/>
            <person name="Sureshbabu K."/>
            <person name="Batra K."/>
            <person name="Sharma T.R."/>
            <person name="Mohapatra T."/>
            <person name="Singh N.K."/>
            <person name="Messing J."/>
            <person name="Nelson A.B."/>
            <person name="Fuks G."/>
            <person name="Kavchok S."/>
            <person name="Keizer G."/>
            <person name="Linton E."/>
            <person name="Llaca V."/>
            <person name="Song R."/>
            <person name="Tanyolac B."/>
            <person name="Young S."/>
            <person name="Ho-Il K."/>
            <person name="Hahn J.H."/>
            <person name="Sangsakoo G."/>
            <person name="Vanavichit A."/>
            <person name="de Mattos Luiz.A.T."/>
            <person name="Zimmer P.D."/>
            <person name="Malone G."/>
            <person name="Dellagostin O."/>
            <person name="de Oliveira A.C."/>
            <person name="Bevan M."/>
            <person name="Bancroft I."/>
            <person name="Minx P."/>
            <person name="Cordum H."/>
            <person name="Wilson R."/>
            <person name="Cheng Z."/>
            <person name="Jin W."/>
            <person name="Jiang J."/>
            <person name="Leong S.A."/>
            <person name="Iwama H."/>
            <person name="Gojobori T."/>
            <person name="Itoh T."/>
            <person name="Niimura Y."/>
            <person name="Fujii Y."/>
            <person name="Habara T."/>
            <person name="Sakai H."/>
            <person name="Sato Y."/>
            <person name="Wilson G."/>
            <person name="Kumar K."/>
            <person name="McCouch S."/>
            <person name="Juretic N."/>
            <person name="Hoen D."/>
            <person name="Wright S."/>
            <person name="Bruskiewich R."/>
            <person name="Bureau T."/>
            <person name="Miyao A."/>
            <person name="Hirochika H."/>
            <person name="Nishikawa T."/>
            <person name="Kadowaki K."/>
            <person name="Sugiura M."/>
            <person name="Burr B."/>
            <person name="Sasaki T."/>
        </authorList>
    </citation>
    <scope>NUCLEOTIDE SEQUENCE [LARGE SCALE GENOMIC DNA]</scope>
    <source>
        <strain evidence="2">cv. Nipponbare</strain>
    </source>
</reference>
<accession>Q69NB7</accession>